<protein>
    <recommendedName>
        <fullName evidence="2">SHOCT domain-containing protein</fullName>
    </recommendedName>
</protein>
<sequence>MNKTFITVGIIFTVLATLMLLLFGGVFMNASDIVYELALQDPDIQLVAEELISLFSTVAVFMFIFAFLNIVAAVRIFMLRNSQTANKEALGWAIYLLFGAGLLGGIFSILGVQVKNPTPVAASSGSTLESQLKELDKLFEKGLISQDEYNERRERIISRV</sequence>
<dbReference type="HOGENOM" id="CLU_1792257_0_0_14"/>
<dbReference type="Proteomes" id="UP000032434">
    <property type="component" value="Chromosome 1"/>
</dbReference>
<dbReference type="KEGG" id="aoc:Aocu_03530"/>
<keyword evidence="1" id="KW-1133">Transmembrane helix</keyword>
<evidence type="ECO:0000259" key="2">
    <source>
        <dbReference type="Pfam" id="PF09851"/>
    </source>
</evidence>
<dbReference type="STRING" id="35623.Aocu_03530"/>
<dbReference type="RefSeq" id="WP_045748979.1">
    <property type="nucleotide sequence ID" value="NZ_FUZK01000005.1"/>
</dbReference>
<dbReference type="InParanoid" id="A0A061AFT0"/>
<evidence type="ECO:0000256" key="1">
    <source>
        <dbReference type="SAM" id="Phobius"/>
    </source>
</evidence>
<keyword evidence="1" id="KW-0472">Membrane</keyword>
<evidence type="ECO:0000313" key="4">
    <source>
        <dbReference type="Proteomes" id="UP000032434"/>
    </source>
</evidence>
<dbReference type="PATRIC" id="fig|35623.3.peg.353"/>
<feature type="transmembrane region" description="Helical" evidence="1">
    <location>
        <begin position="89"/>
        <end position="110"/>
    </location>
</feature>
<proteinExistence type="predicted"/>
<feature type="transmembrane region" description="Helical" evidence="1">
    <location>
        <begin position="7"/>
        <end position="31"/>
    </location>
</feature>
<accession>A0A061AFT0</accession>
<keyword evidence="4" id="KW-1185">Reference proteome</keyword>
<feature type="domain" description="SHOCT" evidence="2">
    <location>
        <begin position="130"/>
        <end position="156"/>
    </location>
</feature>
<gene>
    <name evidence="3" type="ORF">Aocu_03530</name>
</gene>
<organism evidence="3 4">
    <name type="scientific">Acholeplasma oculi</name>
    <dbReference type="NCBI Taxonomy" id="35623"/>
    <lineage>
        <taxon>Bacteria</taxon>
        <taxon>Bacillati</taxon>
        <taxon>Mycoplasmatota</taxon>
        <taxon>Mollicutes</taxon>
        <taxon>Acholeplasmatales</taxon>
        <taxon>Acholeplasmataceae</taxon>
        <taxon>Acholeplasma</taxon>
    </lineage>
</organism>
<reference evidence="4" key="1">
    <citation type="submission" date="2014-05" db="EMBL/GenBank/DDBJ databases">
        <authorList>
            <person name="Kube M."/>
        </authorList>
    </citation>
    <scope>NUCLEOTIDE SEQUENCE [LARGE SCALE GENOMIC DNA]</scope>
</reference>
<keyword evidence="1" id="KW-0812">Transmembrane</keyword>
<dbReference type="InterPro" id="IPR018649">
    <property type="entry name" value="SHOCT"/>
</dbReference>
<dbReference type="EMBL" id="LK028559">
    <property type="protein sequence ID" value="CDR30426.1"/>
    <property type="molecule type" value="Genomic_DNA"/>
</dbReference>
<dbReference type="Pfam" id="PF09851">
    <property type="entry name" value="SHOCT"/>
    <property type="match status" value="1"/>
</dbReference>
<evidence type="ECO:0000313" key="3">
    <source>
        <dbReference type="EMBL" id="CDR30426.1"/>
    </source>
</evidence>
<dbReference type="AlphaFoldDB" id="A0A061AFT0"/>
<name>A0A061AFT0_9MOLU</name>
<feature type="transmembrane region" description="Helical" evidence="1">
    <location>
        <begin position="51"/>
        <end position="77"/>
    </location>
</feature>